<dbReference type="InterPro" id="IPR006215">
    <property type="entry name" value="Glyco_hydro_melibiase"/>
</dbReference>
<dbReference type="InterPro" id="IPR013780">
    <property type="entry name" value="Glyco_hydro_b"/>
</dbReference>
<dbReference type="Pfam" id="PF16499">
    <property type="entry name" value="Melibiase_2"/>
    <property type="match status" value="1"/>
</dbReference>
<dbReference type="GO" id="GO:0005576">
    <property type="term" value="C:extracellular region"/>
    <property type="evidence" value="ECO:0007669"/>
    <property type="project" value="UniProtKB-SubCell"/>
</dbReference>
<evidence type="ECO:0000313" key="15">
    <source>
        <dbReference type="Proteomes" id="UP000654370"/>
    </source>
</evidence>
<dbReference type="CDD" id="cd14792">
    <property type="entry name" value="GH27"/>
    <property type="match status" value="1"/>
</dbReference>
<dbReference type="OrthoDB" id="5795902at2759"/>
<dbReference type="EC" id="3.2.1.22" evidence="4 11"/>
<keyword evidence="5" id="KW-0964">Secreted</keyword>
<dbReference type="InterPro" id="IPR041233">
    <property type="entry name" value="Melibiase_C"/>
</dbReference>
<dbReference type="PRINTS" id="PR00748">
    <property type="entry name" value="MELIBIASE"/>
</dbReference>
<protein>
    <recommendedName>
        <fullName evidence="4 11">Alpha-galactosidase</fullName>
        <ecNumber evidence="4 11">3.2.1.22</ecNumber>
    </recommendedName>
    <alternativeName>
        <fullName evidence="11">Melibiase</fullName>
    </alternativeName>
</protein>
<comment type="catalytic activity">
    <reaction evidence="1 11">
        <text>Hydrolysis of terminal, non-reducing alpha-D-galactose residues in alpha-D-galactosides, including galactose oligosaccharides, galactomannans and galactolipids.</text>
        <dbReference type="EC" id="3.2.1.22"/>
    </reaction>
</comment>
<comment type="similarity">
    <text evidence="3 11">Belongs to the glycosyl hydrolase 27 family.</text>
</comment>
<reference evidence="14" key="1">
    <citation type="submission" date="2020-12" db="EMBL/GenBank/DDBJ databases">
        <title>Metabolic potential, ecology and presence of endohyphal bacteria is reflected in genomic diversity of Mucoromycotina.</title>
        <authorList>
            <person name="Muszewska A."/>
            <person name="Okrasinska A."/>
            <person name="Steczkiewicz K."/>
            <person name="Drgas O."/>
            <person name="Orlowska M."/>
            <person name="Perlinska-Lenart U."/>
            <person name="Aleksandrzak-Piekarczyk T."/>
            <person name="Szatraj K."/>
            <person name="Zielenkiewicz U."/>
            <person name="Pilsyk S."/>
            <person name="Malc E."/>
            <person name="Mieczkowski P."/>
            <person name="Kruszewska J.S."/>
            <person name="Biernat P."/>
            <person name="Pawlowska J."/>
        </authorList>
    </citation>
    <scope>NUCLEOTIDE SEQUENCE</scope>
    <source>
        <strain evidence="14">WA0000067209</strain>
    </source>
</reference>
<keyword evidence="8 11" id="KW-1015">Disulfide bond</keyword>
<keyword evidence="9" id="KW-0325">Glycoprotein</keyword>
<evidence type="ECO:0000256" key="11">
    <source>
        <dbReference type="RuleBase" id="RU361168"/>
    </source>
</evidence>
<comment type="caution">
    <text evidence="14">The sequence shown here is derived from an EMBL/GenBank/DDBJ whole genome shotgun (WGS) entry which is preliminary data.</text>
</comment>
<feature type="chain" id="PRO_5034401160" description="Alpha-galactosidase" evidence="12">
    <location>
        <begin position="21"/>
        <end position="419"/>
    </location>
</feature>
<gene>
    <name evidence="14" type="ORF">INT43_002733</name>
</gene>
<evidence type="ECO:0000256" key="1">
    <source>
        <dbReference type="ARBA" id="ARBA00001255"/>
    </source>
</evidence>
<dbReference type="PANTHER" id="PTHR11452">
    <property type="entry name" value="ALPHA-GALACTOSIDASE/ALPHA-N-ACETYLGALACTOSAMINIDASE"/>
    <property type="match status" value="1"/>
</dbReference>
<dbReference type="Pfam" id="PF17801">
    <property type="entry name" value="Melibiase_C"/>
    <property type="match status" value="1"/>
</dbReference>
<dbReference type="SUPFAM" id="SSF51445">
    <property type="entry name" value="(Trans)glycosidases"/>
    <property type="match status" value="1"/>
</dbReference>
<dbReference type="InterPro" id="IPR002241">
    <property type="entry name" value="Glyco_hydro_27"/>
</dbReference>
<keyword evidence="6 12" id="KW-0732">Signal</keyword>
<evidence type="ECO:0000256" key="9">
    <source>
        <dbReference type="ARBA" id="ARBA00023180"/>
    </source>
</evidence>
<dbReference type="GO" id="GO:0004557">
    <property type="term" value="F:alpha-galactosidase activity"/>
    <property type="evidence" value="ECO:0007669"/>
    <property type="project" value="UniProtKB-EC"/>
</dbReference>
<dbReference type="Proteomes" id="UP000654370">
    <property type="component" value="Unassembled WGS sequence"/>
</dbReference>
<evidence type="ECO:0000256" key="3">
    <source>
        <dbReference type="ARBA" id="ARBA00009743"/>
    </source>
</evidence>
<evidence type="ECO:0000256" key="12">
    <source>
        <dbReference type="SAM" id="SignalP"/>
    </source>
</evidence>
<dbReference type="InterPro" id="IPR017853">
    <property type="entry name" value="GH"/>
</dbReference>
<organism evidence="14 15">
    <name type="scientific">Mortierella isabellina</name>
    <name type="common">Filamentous fungus</name>
    <name type="synonym">Umbelopsis isabellina</name>
    <dbReference type="NCBI Taxonomy" id="91625"/>
    <lineage>
        <taxon>Eukaryota</taxon>
        <taxon>Fungi</taxon>
        <taxon>Fungi incertae sedis</taxon>
        <taxon>Mucoromycota</taxon>
        <taxon>Mucoromycotina</taxon>
        <taxon>Umbelopsidomycetes</taxon>
        <taxon>Umbelopsidales</taxon>
        <taxon>Umbelopsidaceae</taxon>
        <taxon>Umbelopsis</taxon>
    </lineage>
</organism>
<dbReference type="Gene3D" id="3.20.20.70">
    <property type="entry name" value="Aldolase class I"/>
    <property type="match status" value="1"/>
</dbReference>
<name>A0A8H7Q676_MORIS</name>
<dbReference type="Gene3D" id="2.60.40.1180">
    <property type="entry name" value="Golgi alpha-mannosidase II"/>
    <property type="match status" value="1"/>
</dbReference>
<dbReference type="PANTHER" id="PTHR11452:SF75">
    <property type="entry name" value="ALPHA-GALACTOSIDASE MEL1"/>
    <property type="match status" value="1"/>
</dbReference>
<dbReference type="FunFam" id="3.20.20.70:FF:000202">
    <property type="entry name" value="Alpha-galactosidase"/>
    <property type="match status" value="1"/>
</dbReference>
<dbReference type="AlphaFoldDB" id="A0A8H7Q676"/>
<evidence type="ECO:0000256" key="5">
    <source>
        <dbReference type="ARBA" id="ARBA00022525"/>
    </source>
</evidence>
<keyword evidence="10 11" id="KW-0326">Glycosidase</keyword>
<keyword evidence="7 11" id="KW-0378">Hydrolase</keyword>
<keyword evidence="15" id="KW-1185">Reference proteome</keyword>
<dbReference type="SUPFAM" id="SSF51011">
    <property type="entry name" value="Glycosyl hydrolase domain"/>
    <property type="match status" value="1"/>
</dbReference>
<dbReference type="PROSITE" id="PS00512">
    <property type="entry name" value="ALPHA_GALACTOSIDASE"/>
    <property type="match status" value="1"/>
</dbReference>
<dbReference type="GO" id="GO:0005995">
    <property type="term" value="P:melibiose catabolic process"/>
    <property type="evidence" value="ECO:0007669"/>
    <property type="project" value="UniProtKB-ARBA"/>
</dbReference>
<dbReference type="InterPro" id="IPR013785">
    <property type="entry name" value="Aldolase_TIM"/>
</dbReference>
<proteinExistence type="inferred from homology"/>
<sequence>MFTKLVIAAALAALPTHIMAMNNGLAVTPQMGWNTWNKYGCNINEDIILNAAKAIASNGLKDLGYNYIIIDDCWQLHQRDNKSKQIVPDPTKFPRGLKALTSDIHKLGMQVGIYSSAGTYTCGGYPGSLGYEKVDANAWAEWGFDYLKYDNCYNEGESGTPKLSYDRYKKMGNALNSTGRPFLYSLCNWGEDGPWNFASTISNSWRISGDIYDNFNRPDPACPCETYDCNLAGFRCNLLNIINKANAVSQKARSGGWNDLDILEVGNGGMTTEEYRTHFTMWVALRSPLLLGNDVTNMTKDTKDIIMNEEVIAISKDKQFSPASRIWMKGDQQLYSGSLENNATNVILMNTGEKSVKITATWEDIFLYSLPHVNTKKSIKVRDLWLKKDLGSFSGHITLDVPSHGVRMLKLMDTAVTTD</sequence>
<dbReference type="EMBL" id="JAEPQZ010000001">
    <property type="protein sequence ID" value="KAG2186295.1"/>
    <property type="molecule type" value="Genomic_DNA"/>
</dbReference>
<dbReference type="InterPro" id="IPR000111">
    <property type="entry name" value="Glyco_hydro_27/36_CS"/>
</dbReference>
<evidence type="ECO:0000256" key="8">
    <source>
        <dbReference type="ARBA" id="ARBA00023157"/>
    </source>
</evidence>
<evidence type="ECO:0000256" key="7">
    <source>
        <dbReference type="ARBA" id="ARBA00022801"/>
    </source>
</evidence>
<evidence type="ECO:0000313" key="14">
    <source>
        <dbReference type="EMBL" id="KAG2186295.1"/>
    </source>
</evidence>
<evidence type="ECO:0000256" key="2">
    <source>
        <dbReference type="ARBA" id="ARBA00004613"/>
    </source>
</evidence>
<evidence type="ECO:0000256" key="6">
    <source>
        <dbReference type="ARBA" id="ARBA00022729"/>
    </source>
</evidence>
<comment type="subcellular location">
    <subcellularLocation>
        <location evidence="2">Secreted</location>
    </subcellularLocation>
</comment>
<feature type="signal peptide" evidence="12">
    <location>
        <begin position="1"/>
        <end position="20"/>
    </location>
</feature>
<dbReference type="PRINTS" id="PR00740">
    <property type="entry name" value="GLHYDRLASE27"/>
</dbReference>
<dbReference type="FunFam" id="2.60.40.1180:FF:000008">
    <property type="entry name" value="Alpha-galactosidase"/>
    <property type="match status" value="1"/>
</dbReference>
<feature type="domain" description="Alpha galactosidase C-terminal" evidence="13">
    <location>
        <begin position="330"/>
        <end position="411"/>
    </location>
</feature>
<evidence type="ECO:0000256" key="4">
    <source>
        <dbReference type="ARBA" id="ARBA00012755"/>
    </source>
</evidence>
<evidence type="ECO:0000256" key="10">
    <source>
        <dbReference type="ARBA" id="ARBA00023295"/>
    </source>
</evidence>
<accession>A0A8H7Q676</accession>
<evidence type="ECO:0000259" key="13">
    <source>
        <dbReference type="Pfam" id="PF17801"/>
    </source>
</evidence>